<evidence type="ECO:0000313" key="2">
    <source>
        <dbReference type="Proteomes" id="UP000827892"/>
    </source>
</evidence>
<dbReference type="EMBL" id="CP090891">
    <property type="protein sequence ID" value="ULU13247.1"/>
    <property type="molecule type" value="Genomic_DNA"/>
</dbReference>
<reference evidence="1 2" key="1">
    <citation type="submission" date="2022-05" db="EMBL/GenBank/DDBJ databases">
        <title>Chromosome-level reference genomes for two strains of Caenorhabditis briggsae: an improved platform for comparative genomics.</title>
        <authorList>
            <person name="Stevens L."/>
            <person name="Andersen E.C."/>
        </authorList>
    </citation>
    <scope>NUCLEOTIDE SEQUENCE [LARGE SCALE GENOMIC DNA]</scope>
    <source>
        <strain evidence="1">QX1410_ONT</strain>
        <tissue evidence="1">Whole-organism</tissue>
    </source>
</reference>
<dbReference type="Proteomes" id="UP000827892">
    <property type="component" value="Chromosome I"/>
</dbReference>
<sequence>MSWINYVPGWGAAKGVVQCLMGDTTEGVQAMKDSVKIPAVAVVVEEDIGCVVLCKGTIPQSRKIFNNENYQI</sequence>
<name>A0AAE9DY86_CAEBR</name>
<accession>A0AAE9DY86</accession>
<dbReference type="AlphaFoldDB" id="A0AAE9DY86"/>
<organism evidence="1 2">
    <name type="scientific">Caenorhabditis briggsae</name>
    <dbReference type="NCBI Taxonomy" id="6238"/>
    <lineage>
        <taxon>Eukaryota</taxon>
        <taxon>Metazoa</taxon>
        <taxon>Ecdysozoa</taxon>
        <taxon>Nematoda</taxon>
        <taxon>Chromadorea</taxon>
        <taxon>Rhabditida</taxon>
        <taxon>Rhabditina</taxon>
        <taxon>Rhabditomorpha</taxon>
        <taxon>Rhabditoidea</taxon>
        <taxon>Rhabditidae</taxon>
        <taxon>Peloderinae</taxon>
        <taxon>Caenorhabditis</taxon>
    </lineage>
</organism>
<evidence type="ECO:0000313" key="1">
    <source>
        <dbReference type="EMBL" id="ULU13247.1"/>
    </source>
</evidence>
<protein>
    <submittedName>
        <fullName evidence="1">Uncharacterized protein</fullName>
    </submittedName>
</protein>
<proteinExistence type="predicted"/>
<gene>
    <name evidence="1" type="ORF">L3Y34_016030</name>
</gene>